<dbReference type="Proteomes" id="UP000319769">
    <property type="component" value="Unassembled WGS sequence"/>
</dbReference>
<evidence type="ECO:0000256" key="9">
    <source>
        <dbReference type="ARBA" id="ARBA00022827"/>
    </source>
</evidence>
<comment type="cofactor">
    <cofactor evidence="14">
        <name>thiamine diphosphate</name>
        <dbReference type="ChEBI" id="CHEBI:58937"/>
    </cofactor>
    <text evidence="14">Binds 1 thiamine pyrophosphate per subunit.</text>
</comment>
<evidence type="ECO:0000259" key="18">
    <source>
        <dbReference type="Pfam" id="PF02776"/>
    </source>
</evidence>
<dbReference type="InterPro" id="IPR012846">
    <property type="entry name" value="Acetolactate_synth_lsu"/>
</dbReference>
<comment type="pathway">
    <text evidence="2 14">Amino-acid biosynthesis; L-valine biosynthesis; L-valine from pyruvate: step 1/4.</text>
</comment>
<dbReference type="InterPro" id="IPR039368">
    <property type="entry name" value="AHAS_TPP"/>
</dbReference>
<evidence type="ECO:0000256" key="8">
    <source>
        <dbReference type="ARBA" id="ARBA00022723"/>
    </source>
</evidence>
<dbReference type="GO" id="GO:0009099">
    <property type="term" value="P:L-valine biosynthetic process"/>
    <property type="evidence" value="ECO:0007669"/>
    <property type="project" value="UniProtKB-UniPathway"/>
</dbReference>
<reference evidence="19" key="1">
    <citation type="submission" date="2019-09" db="EMBL/GenBank/DDBJ databases">
        <authorList>
            <person name="Teo W.F.A."/>
            <person name="Duangmal K."/>
        </authorList>
    </citation>
    <scope>NUCLEOTIDE SEQUENCE [LARGE SCALE GENOMIC DNA]</scope>
    <source>
        <strain evidence="19">K81G1</strain>
    </source>
</reference>
<keyword evidence="5 14" id="KW-0028">Amino-acid biosynthesis</keyword>
<dbReference type="Pfam" id="PF02775">
    <property type="entry name" value="TPP_enzyme_C"/>
    <property type="match status" value="1"/>
</dbReference>
<evidence type="ECO:0000256" key="2">
    <source>
        <dbReference type="ARBA" id="ARBA00005025"/>
    </source>
</evidence>
<evidence type="ECO:0000256" key="5">
    <source>
        <dbReference type="ARBA" id="ARBA00022605"/>
    </source>
</evidence>
<evidence type="ECO:0000256" key="15">
    <source>
        <dbReference type="SAM" id="MobiDB-lite"/>
    </source>
</evidence>
<evidence type="ECO:0000313" key="20">
    <source>
        <dbReference type="Proteomes" id="UP000319769"/>
    </source>
</evidence>
<evidence type="ECO:0000256" key="1">
    <source>
        <dbReference type="ARBA" id="ARBA00004974"/>
    </source>
</evidence>
<dbReference type="Gene3D" id="3.40.50.1220">
    <property type="entry name" value="TPP-binding domain"/>
    <property type="match status" value="1"/>
</dbReference>
<dbReference type="OrthoDB" id="4494979at2"/>
<feature type="domain" description="Thiamine pyrophosphate enzyme TPP-binding" evidence="17">
    <location>
        <begin position="425"/>
        <end position="578"/>
    </location>
</feature>
<dbReference type="NCBIfam" id="TIGR00118">
    <property type="entry name" value="acolac_lg"/>
    <property type="match status" value="1"/>
</dbReference>
<dbReference type="InterPro" id="IPR000399">
    <property type="entry name" value="TPP-bd_CS"/>
</dbReference>
<dbReference type="GO" id="GO:0030976">
    <property type="term" value="F:thiamine pyrophosphate binding"/>
    <property type="evidence" value="ECO:0007669"/>
    <property type="project" value="UniProtKB-UniRule"/>
</dbReference>
<feature type="domain" description="Thiamine pyrophosphate enzyme N-terminal TPP-binding" evidence="18">
    <location>
        <begin position="37"/>
        <end position="151"/>
    </location>
</feature>
<dbReference type="PANTHER" id="PTHR18968">
    <property type="entry name" value="THIAMINE PYROPHOSPHATE ENZYMES"/>
    <property type="match status" value="1"/>
</dbReference>
<evidence type="ECO:0000256" key="3">
    <source>
        <dbReference type="ARBA" id="ARBA00007812"/>
    </source>
</evidence>
<accession>A0A5N0V3R7</accession>
<dbReference type="PROSITE" id="PS00187">
    <property type="entry name" value="TPP_ENZYMES"/>
    <property type="match status" value="1"/>
</dbReference>
<keyword evidence="7 14" id="KW-0808">Transferase</keyword>
<gene>
    <name evidence="19" type="ORF">FPZ12_020485</name>
</gene>
<dbReference type="SUPFAM" id="SSF52467">
    <property type="entry name" value="DHS-like NAD/FAD-binding domain"/>
    <property type="match status" value="1"/>
</dbReference>
<dbReference type="CDD" id="cd02015">
    <property type="entry name" value="TPP_AHAS"/>
    <property type="match status" value="1"/>
</dbReference>
<organism evidence="19 20">
    <name type="scientific">Amycolatopsis acidicola</name>
    <dbReference type="NCBI Taxonomy" id="2596893"/>
    <lineage>
        <taxon>Bacteria</taxon>
        <taxon>Bacillati</taxon>
        <taxon>Actinomycetota</taxon>
        <taxon>Actinomycetes</taxon>
        <taxon>Pseudonocardiales</taxon>
        <taxon>Pseudonocardiaceae</taxon>
        <taxon>Amycolatopsis</taxon>
    </lineage>
</organism>
<dbReference type="CDD" id="cd07035">
    <property type="entry name" value="TPP_PYR_POX_like"/>
    <property type="match status" value="1"/>
</dbReference>
<dbReference type="InterPro" id="IPR045229">
    <property type="entry name" value="TPP_enz"/>
</dbReference>
<evidence type="ECO:0000256" key="14">
    <source>
        <dbReference type="RuleBase" id="RU003591"/>
    </source>
</evidence>
<dbReference type="GO" id="GO:0000287">
    <property type="term" value="F:magnesium ion binding"/>
    <property type="evidence" value="ECO:0007669"/>
    <property type="project" value="UniProtKB-UniRule"/>
</dbReference>
<evidence type="ECO:0000256" key="11">
    <source>
        <dbReference type="ARBA" id="ARBA00023052"/>
    </source>
</evidence>
<dbReference type="InterPro" id="IPR011766">
    <property type="entry name" value="TPP_enzyme_TPP-bd"/>
</dbReference>
<dbReference type="FunFam" id="3.40.50.970:FF:000016">
    <property type="entry name" value="Acetolactate synthase"/>
    <property type="match status" value="1"/>
</dbReference>
<dbReference type="GO" id="GO:0009097">
    <property type="term" value="P:isoleucine biosynthetic process"/>
    <property type="evidence" value="ECO:0007669"/>
    <property type="project" value="UniProtKB-UniPathway"/>
</dbReference>
<evidence type="ECO:0000256" key="12">
    <source>
        <dbReference type="ARBA" id="ARBA00023304"/>
    </source>
</evidence>
<dbReference type="InterPro" id="IPR012001">
    <property type="entry name" value="Thiamin_PyroP_enz_TPP-bd_dom"/>
</dbReference>
<comment type="catalytic activity">
    <reaction evidence="13 14">
        <text>2 pyruvate + H(+) = (2S)-2-acetolactate + CO2</text>
        <dbReference type="Rhea" id="RHEA:25249"/>
        <dbReference type="ChEBI" id="CHEBI:15361"/>
        <dbReference type="ChEBI" id="CHEBI:15378"/>
        <dbReference type="ChEBI" id="CHEBI:16526"/>
        <dbReference type="ChEBI" id="CHEBI:58476"/>
        <dbReference type="EC" id="2.2.1.6"/>
    </reaction>
</comment>
<keyword evidence="12 14" id="KW-0100">Branched-chain amino acid biosynthesis</keyword>
<sequence>MTSATSRSEPKAGPTPAPGSTARPKPTPPAGTPVRVTGAQSLVRALESVGAEVVFGIPGGTILPAYDPLLDSTKVRHVLVRHEQGAGHAATGYAQATGKVGVCMATSGPGATNLVTPLADANMDSVPVVAITGQQTRPLIGTDAFQEADICGITMPITKHNFLVKDPADIPRVIAEAFHLASTGRPGPVLVDIPKDVLQEQTSFSWPPEMRLPGYRPTLRPHGKQVREAARLIAEARRPVLYVGGGVIKARASEQLKRLAEQTGIPVATTLMARGAFPDSHPQHVGMPGMHGSVQAVAAMQRSDLLIALGARFDDRVTGRLDSFAPDATVVHADIDPAEISKNRKADVPIVGDCAEIIEELIEAVQAETERLGKPDLGPWWTQINAWRETFPAGYEWPADGTLSPQYVIERIGELVGPDAVYAAGVGQHQMWAAQFIKYENPATWINSGGLGTMGFAVPAAMGAKFGVPDKQVWAIDGDGCFQMTNQELATCAIEGAPIKVAVINNGNLGMVRQWQNLFYAERYSNTDLGTHKHRIPDFTLLAEALGCAGLRCETKEEVDSVIRRAMEINDRPVVIDFVVGKDAQVWPMVGPGAGNDEVMAARGIRPLFDDDEVTK</sequence>
<dbReference type="GO" id="GO:0050660">
    <property type="term" value="F:flavin adenine dinucleotide binding"/>
    <property type="evidence" value="ECO:0007669"/>
    <property type="project" value="InterPro"/>
</dbReference>
<dbReference type="InterPro" id="IPR029061">
    <property type="entry name" value="THDP-binding"/>
</dbReference>
<feature type="region of interest" description="Disordered" evidence="15">
    <location>
        <begin position="1"/>
        <end position="33"/>
    </location>
</feature>
<dbReference type="UniPathway" id="UPA00049">
    <property type="reaction ID" value="UER00059"/>
</dbReference>
<keyword evidence="8 14" id="KW-0479">Metal-binding</keyword>
<evidence type="ECO:0000256" key="7">
    <source>
        <dbReference type="ARBA" id="ARBA00022679"/>
    </source>
</evidence>
<keyword evidence="20" id="KW-1185">Reference proteome</keyword>
<dbReference type="FunFam" id="3.40.50.1220:FF:000008">
    <property type="entry name" value="Acetolactate synthase"/>
    <property type="match status" value="1"/>
</dbReference>
<dbReference type="GO" id="GO:0003984">
    <property type="term" value="F:acetolactate synthase activity"/>
    <property type="evidence" value="ECO:0007669"/>
    <property type="project" value="UniProtKB-EC"/>
</dbReference>
<comment type="caution">
    <text evidence="19">The sequence shown here is derived from an EMBL/GenBank/DDBJ whole genome shotgun (WGS) entry which is preliminary data.</text>
</comment>
<evidence type="ECO:0000256" key="6">
    <source>
        <dbReference type="ARBA" id="ARBA00022630"/>
    </source>
</evidence>
<evidence type="ECO:0000256" key="4">
    <source>
        <dbReference type="ARBA" id="ARBA00013145"/>
    </source>
</evidence>
<evidence type="ECO:0000256" key="13">
    <source>
        <dbReference type="ARBA" id="ARBA00048670"/>
    </source>
</evidence>
<evidence type="ECO:0000259" key="17">
    <source>
        <dbReference type="Pfam" id="PF02775"/>
    </source>
</evidence>
<evidence type="ECO:0000256" key="10">
    <source>
        <dbReference type="ARBA" id="ARBA00022842"/>
    </source>
</evidence>
<dbReference type="EMBL" id="VMNW02000029">
    <property type="protein sequence ID" value="KAA9159474.1"/>
    <property type="molecule type" value="Genomic_DNA"/>
</dbReference>
<keyword evidence="6" id="KW-0285">Flavoprotein</keyword>
<feature type="domain" description="Thiamine pyrophosphate enzyme central" evidence="16">
    <location>
        <begin position="226"/>
        <end position="361"/>
    </location>
</feature>
<dbReference type="RefSeq" id="WP_144747309.1">
    <property type="nucleotide sequence ID" value="NZ_VMNW02000029.1"/>
</dbReference>
<comment type="cofactor">
    <cofactor evidence="14">
        <name>Mg(2+)</name>
        <dbReference type="ChEBI" id="CHEBI:18420"/>
    </cofactor>
    <text evidence="14">Binds 1 Mg(2+) ion per subunit.</text>
</comment>
<dbReference type="Pfam" id="PF02776">
    <property type="entry name" value="TPP_enzyme_N"/>
    <property type="match status" value="1"/>
</dbReference>
<proteinExistence type="inferred from homology"/>
<dbReference type="AlphaFoldDB" id="A0A5N0V3R7"/>
<comment type="pathway">
    <text evidence="1 14">Amino-acid biosynthesis; L-isoleucine biosynthesis; L-isoleucine from 2-oxobutanoate: step 1/4.</text>
</comment>
<name>A0A5N0V3R7_9PSEU</name>
<keyword evidence="9" id="KW-0274">FAD</keyword>
<dbReference type="PANTHER" id="PTHR18968:SF13">
    <property type="entry name" value="ACETOLACTATE SYNTHASE CATALYTIC SUBUNIT, MITOCHONDRIAL"/>
    <property type="match status" value="1"/>
</dbReference>
<keyword evidence="10 14" id="KW-0460">Magnesium</keyword>
<comment type="similarity">
    <text evidence="3 14">Belongs to the TPP enzyme family.</text>
</comment>
<keyword evidence="11 14" id="KW-0786">Thiamine pyrophosphate</keyword>
<dbReference type="InterPro" id="IPR012000">
    <property type="entry name" value="Thiamin_PyroP_enz_cen_dom"/>
</dbReference>
<dbReference type="NCBIfam" id="NF005860">
    <property type="entry name" value="PRK07789.1"/>
    <property type="match status" value="1"/>
</dbReference>
<dbReference type="InterPro" id="IPR029035">
    <property type="entry name" value="DHS-like_NAD/FAD-binding_dom"/>
</dbReference>
<dbReference type="FunFam" id="3.40.50.970:FF:000007">
    <property type="entry name" value="Acetolactate synthase"/>
    <property type="match status" value="1"/>
</dbReference>
<protein>
    <recommendedName>
        <fullName evidence="4 14">Acetolactate synthase</fullName>
        <ecNumber evidence="4 14">2.2.1.6</ecNumber>
    </recommendedName>
</protein>
<dbReference type="SUPFAM" id="SSF52518">
    <property type="entry name" value="Thiamin diphosphate-binding fold (THDP-binding)"/>
    <property type="match status" value="2"/>
</dbReference>
<dbReference type="EC" id="2.2.1.6" evidence="4 14"/>
<evidence type="ECO:0000313" key="19">
    <source>
        <dbReference type="EMBL" id="KAA9159474.1"/>
    </source>
</evidence>
<dbReference type="Gene3D" id="3.40.50.970">
    <property type="match status" value="2"/>
</dbReference>
<evidence type="ECO:0000259" key="16">
    <source>
        <dbReference type="Pfam" id="PF00205"/>
    </source>
</evidence>
<dbReference type="UniPathway" id="UPA00047">
    <property type="reaction ID" value="UER00055"/>
</dbReference>
<dbReference type="GO" id="GO:0005948">
    <property type="term" value="C:acetolactate synthase complex"/>
    <property type="evidence" value="ECO:0007669"/>
    <property type="project" value="TreeGrafter"/>
</dbReference>
<dbReference type="Pfam" id="PF00205">
    <property type="entry name" value="TPP_enzyme_M"/>
    <property type="match status" value="1"/>
</dbReference>